<organism evidence="7 8">
    <name type="scientific">Ancylostoma caninum</name>
    <name type="common">Dog hookworm</name>
    <dbReference type="NCBI Taxonomy" id="29170"/>
    <lineage>
        <taxon>Eukaryota</taxon>
        <taxon>Metazoa</taxon>
        <taxon>Ecdysozoa</taxon>
        <taxon>Nematoda</taxon>
        <taxon>Chromadorea</taxon>
        <taxon>Rhabditida</taxon>
        <taxon>Rhabditina</taxon>
        <taxon>Rhabditomorpha</taxon>
        <taxon>Strongyloidea</taxon>
        <taxon>Ancylostomatidae</taxon>
        <taxon>Ancylostomatinae</taxon>
        <taxon>Ancylostoma</taxon>
    </lineage>
</organism>
<sequence>MESIGDYQTCARVSHQRHPPSSSVNRAIIFEGIGSALAAVMGLGTGVTTYAENIALMHITRVCLSDSFDYPFYPFFNG</sequence>
<dbReference type="InterPro" id="IPR006043">
    <property type="entry name" value="NCS2"/>
</dbReference>
<comment type="caution">
    <text evidence="7">The sequence shown here is derived from an EMBL/GenBank/DDBJ whole genome shotgun (WGS) entry which is preliminary data.</text>
</comment>
<proteinExistence type="inferred from homology"/>
<keyword evidence="5" id="KW-0472">Membrane</keyword>
<dbReference type="GO" id="GO:0016020">
    <property type="term" value="C:membrane"/>
    <property type="evidence" value="ECO:0007669"/>
    <property type="project" value="UniProtKB-SubCell"/>
</dbReference>
<evidence type="ECO:0000313" key="8">
    <source>
        <dbReference type="Proteomes" id="UP000252519"/>
    </source>
</evidence>
<dbReference type="GO" id="GO:0022857">
    <property type="term" value="F:transmembrane transporter activity"/>
    <property type="evidence" value="ECO:0007669"/>
    <property type="project" value="InterPro"/>
</dbReference>
<gene>
    <name evidence="7" type="ORF">ANCCAN_26801</name>
</gene>
<comment type="similarity">
    <text evidence="2">Belongs to the nucleobase:cation symporter-2 (NCS2) (TC 2.A.40) family.</text>
</comment>
<evidence type="ECO:0000256" key="3">
    <source>
        <dbReference type="ARBA" id="ARBA00022692"/>
    </source>
</evidence>
<dbReference type="OrthoDB" id="1641903at2759"/>
<keyword evidence="8" id="KW-1185">Reference proteome</keyword>
<reference evidence="7 8" key="1">
    <citation type="submission" date="2014-10" db="EMBL/GenBank/DDBJ databases">
        <title>Draft genome of the hookworm Ancylostoma caninum.</title>
        <authorList>
            <person name="Mitreva M."/>
        </authorList>
    </citation>
    <scope>NUCLEOTIDE SEQUENCE [LARGE SCALE GENOMIC DNA]</scope>
    <source>
        <strain evidence="7 8">Baltimore</strain>
    </source>
</reference>
<keyword evidence="4" id="KW-1133">Transmembrane helix</keyword>
<dbReference type="Pfam" id="PF00860">
    <property type="entry name" value="Xan_ur_permease"/>
    <property type="match status" value="1"/>
</dbReference>
<evidence type="ECO:0000256" key="5">
    <source>
        <dbReference type="ARBA" id="ARBA00023136"/>
    </source>
</evidence>
<evidence type="ECO:0000256" key="4">
    <source>
        <dbReference type="ARBA" id="ARBA00022989"/>
    </source>
</evidence>
<evidence type="ECO:0000256" key="1">
    <source>
        <dbReference type="ARBA" id="ARBA00004141"/>
    </source>
</evidence>
<evidence type="ECO:0000256" key="6">
    <source>
        <dbReference type="SAM" id="MobiDB-lite"/>
    </source>
</evidence>
<evidence type="ECO:0000313" key="7">
    <source>
        <dbReference type="EMBL" id="RCN27463.1"/>
    </source>
</evidence>
<dbReference type="Proteomes" id="UP000252519">
    <property type="component" value="Unassembled WGS sequence"/>
</dbReference>
<comment type="subcellular location">
    <subcellularLocation>
        <location evidence="1">Membrane</location>
        <topology evidence="1">Multi-pass membrane protein</topology>
    </subcellularLocation>
</comment>
<keyword evidence="3" id="KW-0812">Transmembrane</keyword>
<dbReference type="PANTHER" id="PTHR11119">
    <property type="entry name" value="XANTHINE-URACIL / VITAMIN C PERMEASE FAMILY MEMBER"/>
    <property type="match status" value="1"/>
</dbReference>
<feature type="region of interest" description="Disordered" evidence="6">
    <location>
        <begin position="1"/>
        <end position="21"/>
    </location>
</feature>
<dbReference type="STRING" id="29170.A0A368F5V8"/>
<name>A0A368F5V8_ANCCA</name>
<evidence type="ECO:0000256" key="2">
    <source>
        <dbReference type="ARBA" id="ARBA00008821"/>
    </source>
</evidence>
<accession>A0A368F5V8</accession>
<protein>
    <submittedName>
        <fullName evidence="7">Uncharacterized protein</fullName>
    </submittedName>
</protein>
<dbReference type="EMBL" id="JOJR01004092">
    <property type="protein sequence ID" value="RCN27463.1"/>
    <property type="molecule type" value="Genomic_DNA"/>
</dbReference>
<dbReference type="AlphaFoldDB" id="A0A368F5V8"/>